<dbReference type="Proteomes" id="UP000228593">
    <property type="component" value="Unassembled WGS sequence"/>
</dbReference>
<dbReference type="OrthoDB" id="9805316at2"/>
<keyword evidence="4" id="KW-0479">Metal-binding</keyword>
<evidence type="ECO:0000313" key="8">
    <source>
        <dbReference type="Proteomes" id="UP000228593"/>
    </source>
</evidence>
<dbReference type="PROSITE" id="PS00723">
    <property type="entry name" value="POLYPRENYL_SYNTHASE_1"/>
    <property type="match status" value="1"/>
</dbReference>
<keyword evidence="8" id="KW-1185">Reference proteome</keyword>
<dbReference type="SUPFAM" id="SSF48576">
    <property type="entry name" value="Terpenoid synthases"/>
    <property type="match status" value="1"/>
</dbReference>
<dbReference type="Gene3D" id="1.10.600.10">
    <property type="entry name" value="Farnesyl Diphosphate Synthase"/>
    <property type="match status" value="1"/>
</dbReference>
<dbReference type="GO" id="GO:0046872">
    <property type="term" value="F:metal ion binding"/>
    <property type="evidence" value="ECO:0007669"/>
    <property type="project" value="UniProtKB-KW"/>
</dbReference>
<comment type="cofactor">
    <cofactor evidence="1">
        <name>Mg(2+)</name>
        <dbReference type="ChEBI" id="CHEBI:18420"/>
    </cofactor>
</comment>
<reference evidence="7 8" key="1">
    <citation type="submission" date="2017-10" db="EMBL/GenBank/DDBJ databases">
        <title>Massilia psychrophilum sp. nov., a novel purple-pigmented bacterium isolated from Tianshan glacier, Xinjiang Municipality, China.</title>
        <authorList>
            <person name="Wang H."/>
        </authorList>
    </citation>
    <scope>NUCLEOTIDE SEQUENCE [LARGE SCALE GENOMIC DNA]</scope>
    <source>
        <strain evidence="7 8">JCM 30813</strain>
    </source>
</reference>
<comment type="caution">
    <text evidence="7">The sequence shown here is derived from an EMBL/GenBank/DDBJ whole genome shotgun (WGS) entry which is preliminary data.</text>
</comment>
<dbReference type="GO" id="GO:0008299">
    <property type="term" value="P:isoprenoid biosynthetic process"/>
    <property type="evidence" value="ECO:0007669"/>
    <property type="project" value="InterPro"/>
</dbReference>
<dbReference type="SFLD" id="SFLDS00005">
    <property type="entry name" value="Isoprenoid_Synthase_Type_I"/>
    <property type="match status" value="1"/>
</dbReference>
<evidence type="ECO:0000256" key="2">
    <source>
        <dbReference type="ARBA" id="ARBA00006706"/>
    </source>
</evidence>
<evidence type="ECO:0000256" key="3">
    <source>
        <dbReference type="ARBA" id="ARBA00022679"/>
    </source>
</evidence>
<keyword evidence="5" id="KW-0460">Magnesium</keyword>
<dbReference type="InterPro" id="IPR008949">
    <property type="entry name" value="Isoprenoid_synthase_dom_sf"/>
</dbReference>
<dbReference type="GO" id="GO:0004659">
    <property type="term" value="F:prenyltransferase activity"/>
    <property type="evidence" value="ECO:0007669"/>
    <property type="project" value="InterPro"/>
</dbReference>
<dbReference type="InterPro" id="IPR033749">
    <property type="entry name" value="Polyprenyl_synt_CS"/>
</dbReference>
<evidence type="ECO:0000256" key="5">
    <source>
        <dbReference type="ARBA" id="ARBA00022842"/>
    </source>
</evidence>
<evidence type="ECO:0000256" key="6">
    <source>
        <dbReference type="RuleBase" id="RU004466"/>
    </source>
</evidence>
<dbReference type="InterPro" id="IPR000092">
    <property type="entry name" value="Polyprenyl_synt"/>
</dbReference>
<gene>
    <name evidence="7" type="ORF">CR103_18990</name>
</gene>
<dbReference type="Pfam" id="PF00348">
    <property type="entry name" value="polyprenyl_synt"/>
    <property type="match status" value="1"/>
</dbReference>
<dbReference type="PANTHER" id="PTHR12001:SF69">
    <property type="entry name" value="ALL TRANS-POLYPRENYL-DIPHOSPHATE SYNTHASE PDSS1"/>
    <property type="match status" value="1"/>
</dbReference>
<comment type="similarity">
    <text evidence="2 6">Belongs to the FPP/GGPP synthase family.</text>
</comment>
<sequence>MYARLPVSLASSGWTVADSLGAVEKLCFDLTQLQDDSSLRLPHGPAAAAFHHLNAGGRRVRARLALDAACRLGMAARDAVAIAAACELLHNASLIHDDLQDRDPTRRGRDAVWKIFGDDVAICTGDLLLSAAYAAIAGFSQSALLPEMLRLVHLRTAAAVRGQCADILPRSRYLDDVDTYERIVVGKSGALLSLPLELAMIGSGHRHWAAVARESAEHFAVGYQIVDDLEDRIKDANAAGAPSINAFLVIAAANDGTDATARGIALARHHLSHAARCAQRLPLGSGALLSELADALGSQL</sequence>
<protein>
    <submittedName>
        <fullName evidence="7">Polyprenyl synthetase</fullName>
    </submittedName>
</protein>
<dbReference type="RefSeq" id="WP_099917513.1">
    <property type="nucleotide sequence ID" value="NZ_BMHS01000018.1"/>
</dbReference>
<accession>A0A2G8SXM4</accession>
<dbReference type="EMBL" id="PDOB01000042">
    <property type="protein sequence ID" value="PIL38238.1"/>
    <property type="molecule type" value="Genomic_DNA"/>
</dbReference>
<dbReference type="AlphaFoldDB" id="A0A2G8SXM4"/>
<evidence type="ECO:0000256" key="4">
    <source>
        <dbReference type="ARBA" id="ARBA00022723"/>
    </source>
</evidence>
<evidence type="ECO:0000313" key="7">
    <source>
        <dbReference type="EMBL" id="PIL38238.1"/>
    </source>
</evidence>
<proteinExistence type="inferred from homology"/>
<organism evidence="7 8">
    <name type="scientific">Massilia psychrophila</name>
    <dbReference type="NCBI Taxonomy" id="1603353"/>
    <lineage>
        <taxon>Bacteria</taxon>
        <taxon>Pseudomonadati</taxon>
        <taxon>Pseudomonadota</taxon>
        <taxon>Betaproteobacteria</taxon>
        <taxon>Burkholderiales</taxon>
        <taxon>Oxalobacteraceae</taxon>
        <taxon>Telluria group</taxon>
        <taxon>Massilia</taxon>
    </lineage>
</organism>
<keyword evidence="3 6" id="KW-0808">Transferase</keyword>
<evidence type="ECO:0000256" key="1">
    <source>
        <dbReference type="ARBA" id="ARBA00001946"/>
    </source>
</evidence>
<name>A0A2G8SXM4_9BURK</name>
<dbReference type="PANTHER" id="PTHR12001">
    <property type="entry name" value="GERANYLGERANYL PYROPHOSPHATE SYNTHASE"/>
    <property type="match status" value="1"/>
</dbReference>